<proteinExistence type="predicted"/>
<feature type="compositionally biased region" description="Polar residues" evidence="1">
    <location>
        <begin position="155"/>
        <end position="166"/>
    </location>
</feature>
<protein>
    <submittedName>
        <fullName evidence="2">Uncharacterized protein</fullName>
    </submittedName>
</protein>
<name>A0A2J8AE20_9CHLO</name>
<evidence type="ECO:0000313" key="2">
    <source>
        <dbReference type="EMBL" id="PNH10760.1"/>
    </source>
</evidence>
<feature type="compositionally biased region" description="Low complexity" evidence="1">
    <location>
        <begin position="211"/>
        <end position="223"/>
    </location>
</feature>
<reference evidence="2 3" key="1">
    <citation type="journal article" date="2017" name="Mol. Biol. Evol.">
        <title>The 4-celled Tetrabaena socialis nuclear genome reveals the essential components for genetic control of cell number at the origin of multicellularity in the volvocine lineage.</title>
        <authorList>
            <person name="Featherston J."/>
            <person name="Arakaki Y."/>
            <person name="Hanschen E.R."/>
            <person name="Ferris P.J."/>
            <person name="Michod R.E."/>
            <person name="Olson B.J.S.C."/>
            <person name="Nozaki H."/>
            <person name="Durand P.M."/>
        </authorList>
    </citation>
    <scope>NUCLEOTIDE SEQUENCE [LARGE SCALE GENOMIC DNA]</scope>
    <source>
        <strain evidence="2 3">NIES-571</strain>
    </source>
</reference>
<dbReference type="AlphaFoldDB" id="A0A2J8AE20"/>
<feature type="region of interest" description="Disordered" evidence="1">
    <location>
        <begin position="153"/>
        <end position="241"/>
    </location>
</feature>
<dbReference type="EMBL" id="PGGS01000047">
    <property type="protein sequence ID" value="PNH10760.1"/>
    <property type="molecule type" value="Genomic_DNA"/>
</dbReference>
<accession>A0A2J8AE20</accession>
<dbReference type="Proteomes" id="UP000236333">
    <property type="component" value="Unassembled WGS sequence"/>
</dbReference>
<keyword evidence="3" id="KW-1185">Reference proteome</keyword>
<feature type="region of interest" description="Disordered" evidence="1">
    <location>
        <begin position="1"/>
        <end position="36"/>
    </location>
</feature>
<comment type="caution">
    <text evidence="2">The sequence shown here is derived from an EMBL/GenBank/DDBJ whole genome shotgun (WGS) entry which is preliminary data.</text>
</comment>
<organism evidence="2 3">
    <name type="scientific">Tetrabaena socialis</name>
    <dbReference type="NCBI Taxonomy" id="47790"/>
    <lineage>
        <taxon>Eukaryota</taxon>
        <taxon>Viridiplantae</taxon>
        <taxon>Chlorophyta</taxon>
        <taxon>core chlorophytes</taxon>
        <taxon>Chlorophyceae</taxon>
        <taxon>CS clade</taxon>
        <taxon>Chlamydomonadales</taxon>
        <taxon>Tetrabaenaceae</taxon>
        <taxon>Tetrabaena</taxon>
    </lineage>
</organism>
<sequence length="241" mass="24946">MAPPRSACASRSLSTGLDRKPSMPARRHSSRSRSDALAVMARMGTRQPSRRIASVASTPPITGMAMSISTTSVRPAAAAAAAGRRARPRALLPGGRVRLLLLLLRLLLLLLRRGARDALHRLQAVAGHLAVQAQAGQHLARHRLVDQVVLHQQHALPSQQPRVATQRQRRGAAAPGGSGGIASEEPSRLGGWAAQEVRAGSSRVEPPEVSVDAVEGAEGGRAAAPPPEAGGGSADAAEASP</sequence>
<gene>
    <name evidence="2" type="ORF">TSOC_002488</name>
</gene>
<evidence type="ECO:0000256" key="1">
    <source>
        <dbReference type="SAM" id="MobiDB-lite"/>
    </source>
</evidence>
<evidence type="ECO:0000313" key="3">
    <source>
        <dbReference type="Proteomes" id="UP000236333"/>
    </source>
</evidence>